<evidence type="ECO:0000313" key="9">
    <source>
        <dbReference type="Proteomes" id="UP001333818"/>
    </source>
</evidence>
<keyword evidence="2" id="KW-0645">Protease</keyword>
<evidence type="ECO:0000259" key="7">
    <source>
        <dbReference type="Pfam" id="PF19290"/>
    </source>
</evidence>
<dbReference type="RefSeq" id="WP_330486078.1">
    <property type="nucleotide sequence ID" value="NZ_JAZBJZ010000153.1"/>
</dbReference>
<feature type="domain" description="Metalloprotease TldD/E N-terminal" evidence="5">
    <location>
        <begin position="22"/>
        <end position="83"/>
    </location>
</feature>
<evidence type="ECO:0000256" key="2">
    <source>
        <dbReference type="ARBA" id="ARBA00022670"/>
    </source>
</evidence>
<dbReference type="Gene3D" id="3.30.2290.10">
    <property type="entry name" value="PmbA/TldD superfamily"/>
    <property type="match status" value="1"/>
</dbReference>
<keyword evidence="3" id="KW-0378">Hydrolase</keyword>
<dbReference type="Proteomes" id="UP001333818">
    <property type="component" value="Unassembled WGS sequence"/>
</dbReference>
<dbReference type="EMBL" id="JAZBJZ010000153">
    <property type="protein sequence ID" value="MEE3719642.1"/>
    <property type="molecule type" value="Genomic_DNA"/>
</dbReference>
<dbReference type="AlphaFoldDB" id="A0AAW9Q303"/>
<gene>
    <name evidence="8" type="ORF">V2H45_23145</name>
</gene>
<feature type="domain" description="Metalloprotease TldD/E C-terminal" evidence="6">
    <location>
        <begin position="233"/>
        <end position="476"/>
    </location>
</feature>
<sequence length="481" mass="53329">MQFDLKAALESIRLPATWIGLREVTETSTTRYVRDSKPQSNSKSHTHGVMIEVLANGQFGYASTNHLDLANIQLAAERAYQQAIAASKWAVYAFTEAQRPKATGQYFSPFVKPSDLLTAKEINELLIEICDTLHTSDKIVKTSAYTVVTETEIKLASTNGSDIYQKFLLVSTDYGATAQEGNIIQSRGDNGQLARCNQAGMEVFERTEVLNRAKQIGEQAVELLSAEECPTTTTNLVLAPDQMLLQIHESVGHPLEIDRILGDERNYAGSSFVKLSDFGNLVYGSEIMNITFDPTVKGEFASYGFDDVGMTATREYLIKDGMLLRGLGSYESQVRSQISGVASARACSWNRPAIDRMANLNLEPSETPSSLNDIIGNVERGVYMQSNRSWSIDDYRNKFQFGCEYAQLIEDGKLTKTLRNPNYRGITNQFWRSLKQIGDRTTMEVYGSPFCGKGEPNQVIRVGHASPVCLFENIEVFGGAS</sequence>
<reference evidence="8" key="1">
    <citation type="submission" date="2024-01" db="EMBL/GenBank/DDBJ databases">
        <title>Bank of Algae and Cyanobacteria of the Azores (BACA) strain genomes.</title>
        <authorList>
            <person name="Luz R."/>
            <person name="Cordeiro R."/>
            <person name="Fonseca A."/>
            <person name="Goncalves V."/>
        </authorList>
    </citation>
    <scope>NUCLEOTIDE SEQUENCE</scope>
    <source>
        <strain evidence="8">BACA0141</strain>
    </source>
</reference>
<dbReference type="Pfam" id="PF19290">
    <property type="entry name" value="PmbA_TldD_2nd"/>
    <property type="match status" value="1"/>
</dbReference>
<dbReference type="Pfam" id="PF19289">
    <property type="entry name" value="PmbA_TldD_3rd"/>
    <property type="match status" value="1"/>
</dbReference>
<evidence type="ECO:0000259" key="5">
    <source>
        <dbReference type="Pfam" id="PF01523"/>
    </source>
</evidence>
<keyword evidence="4" id="KW-0482">Metalloprotease</keyword>
<accession>A0AAW9Q303</accession>
<dbReference type="InterPro" id="IPR036059">
    <property type="entry name" value="TldD/PmbA_sf"/>
</dbReference>
<dbReference type="InterPro" id="IPR002510">
    <property type="entry name" value="Metalloprtase-TldD/E_N"/>
</dbReference>
<dbReference type="GO" id="GO:0008237">
    <property type="term" value="F:metallopeptidase activity"/>
    <property type="evidence" value="ECO:0007669"/>
    <property type="project" value="UniProtKB-KW"/>
</dbReference>
<dbReference type="GO" id="GO:0006508">
    <property type="term" value="P:proteolysis"/>
    <property type="evidence" value="ECO:0007669"/>
    <property type="project" value="UniProtKB-KW"/>
</dbReference>
<dbReference type="PANTHER" id="PTHR30624:SF10">
    <property type="entry name" value="CONSERVED PROTEIN"/>
    <property type="match status" value="1"/>
</dbReference>
<evidence type="ECO:0000256" key="1">
    <source>
        <dbReference type="ARBA" id="ARBA00005836"/>
    </source>
</evidence>
<keyword evidence="9" id="KW-1185">Reference proteome</keyword>
<protein>
    <submittedName>
        <fullName evidence="8">TldD/PmbA family protein</fullName>
    </submittedName>
</protein>
<dbReference type="InterPro" id="IPR045569">
    <property type="entry name" value="Metalloprtase-TldD/E_C"/>
</dbReference>
<evidence type="ECO:0000256" key="3">
    <source>
        <dbReference type="ARBA" id="ARBA00022801"/>
    </source>
</evidence>
<comment type="similarity">
    <text evidence="1">Belongs to the peptidase U62 family.</text>
</comment>
<feature type="domain" description="Metalloprotease TldD/E central" evidence="7">
    <location>
        <begin position="114"/>
        <end position="224"/>
    </location>
</feature>
<evidence type="ECO:0000259" key="6">
    <source>
        <dbReference type="Pfam" id="PF19289"/>
    </source>
</evidence>
<dbReference type="SUPFAM" id="SSF111283">
    <property type="entry name" value="Putative modulator of DNA gyrase, PmbA/TldD"/>
    <property type="match status" value="1"/>
</dbReference>
<evidence type="ECO:0000313" key="8">
    <source>
        <dbReference type="EMBL" id="MEE3719642.1"/>
    </source>
</evidence>
<dbReference type="PANTHER" id="PTHR30624">
    <property type="entry name" value="UNCHARACTERIZED PROTEIN TLDD AND PMBA"/>
    <property type="match status" value="1"/>
</dbReference>
<proteinExistence type="inferred from homology"/>
<organism evidence="8 9">
    <name type="scientific">Tumidithrix elongata BACA0141</name>
    <dbReference type="NCBI Taxonomy" id="2716417"/>
    <lineage>
        <taxon>Bacteria</taxon>
        <taxon>Bacillati</taxon>
        <taxon>Cyanobacteriota</taxon>
        <taxon>Cyanophyceae</taxon>
        <taxon>Pseudanabaenales</taxon>
        <taxon>Pseudanabaenaceae</taxon>
        <taxon>Tumidithrix</taxon>
        <taxon>Tumidithrix elongata</taxon>
    </lineage>
</organism>
<name>A0AAW9Q303_9CYAN</name>
<evidence type="ECO:0000256" key="4">
    <source>
        <dbReference type="ARBA" id="ARBA00023049"/>
    </source>
</evidence>
<comment type="caution">
    <text evidence="8">The sequence shown here is derived from an EMBL/GenBank/DDBJ whole genome shotgun (WGS) entry which is preliminary data.</text>
</comment>
<dbReference type="Pfam" id="PF01523">
    <property type="entry name" value="PmbA_TldD_1st"/>
    <property type="match status" value="1"/>
</dbReference>
<dbReference type="InterPro" id="IPR051463">
    <property type="entry name" value="Peptidase_U62_metallo"/>
</dbReference>
<dbReference type="InterPro" id="IPR045570">
    <property type="entry name" value="Metalloprtase-TldD/E_cen_dom"/>
</dbReference>
<dbReference type="InterPro" id="IPR035068">
    <property type="entry name" value="TldD/PmbA_N"/>
</dbReference>
<dbReference type="GO" id="GO:0005829">
    <property type="term" value="C:cytosol"/>
    <property type="evidence" value="ECO:0007669"/>
    <property type="project" value="TreeGrafter"/>
</dbReference>